<dbReference type="PANTHER" id="PTHR12526">
    <property type="entry name" value="GLYCOSYLTRANSFERASE"/>
    <property type="match status" value="1"/>
</dbReference>
<dbReference type="Pfam" id="PF00534">
    <property type="entry name" value="Glycos_transf_1"/>
    <property type="match status" value="1"/>
</dbReference>
<proteinExistence type="inferred from homology"/>
<feature type="domain" description="Glycosyltransferase subfamily 4-like N-terminal" evidence="3">
    <location>
        <begin position="17"/>
        <end position="159"/>
    </location>
</feature>
<evidence type="ECO:0000259" key="2">
    <source>
        <dbReference type="Pfam" id="PF00534"/>
    </source>
</evidence>
<dbReference type="SMR" id="A0A6M4JJG1"/>
<dbReference type="DNASU" id="938207"/>
<dbReference type="InterPro" id="IPR028098">
    <property type="entry name" value="Glyco_trans_4-like_N"/>
</dbReference>
<accession>A0A6M4JJG1</accession>
<evidence type="ECO:0000313" key="4">
    <source>
        <dbReference type="EMBL" id="QJP89209.1"/>
    </source>
</evidence>
<dbReference type="AlphaFoldDB" id="A0A6M4JJG1"/>
<dbReference type="PANTHER" id="PTHR12526:SF638">
    <property type="entry name" value="SPORE COAT PROTEIN SA"/>
    <property type="match status" value="1"/>
</dbReference>
<evidence type="ECO:0000259" key="3">
    <source>
        <dbReference type="Pfam" id="PF13439"/>
    </source>
</evidence>
<name>A0A6M4JJG1_BACSU</name>
<dbReference type="CDD" id="cd03801">
    <property type="entry name" value="GT4_PimA-like"/>
    <property type="match status" value="1"/>
</dbReference>
<dbReference type="OrthoDB" id="9803279at2"/>
<gene>
    <name evidence="4" type="ORF">HIR78_14755</name>
</gene>
<dbReference type="KEGG" id="bsu:BSU24910"/>
<dbReference type="RefSeq" id="WP_009967743.1">
    <property type="nucleotide sequence ID" value="NC_000964.3"/>
</dbReference>
<dbReference type="InterPro" id="IPR001296">
    <property type="entry name" value="Glyco_trans_1"/>
</dbReference>
<comment type="similarity">
    <text evidence="1">Belongs to the glycosyltransferase group 1 family. Glycosyltransferase 4 subfamily.</text>
</comment>
<dbReference type="Pfam" id="PF13439">
    <property type="entry name" value="Glyco_transf_4"/>
    <property type="match status" value="1"/>
</dbReference>
<protein>
    <submittedName>
        <fullName evidence="4">Glycosyltransferase family 4 protein</fullName>
    </submittedName>
</protein>
<feature type="domain" description="Glycosyl transferase family 1" evidence="2">
    <location>
        <begin position="162"/>
        <end position="331"/>
    </location>
</feature>
<dbReference type="SUPFAM" id="SSF53756">
    <property type="entry name" value="UDP-Glycosyltransferase/glycogen phosphorylase"/>
    <property type="match status" value="1"/>
</dbReference>
<dbReference type="Gene3D" id="3.40.50.2000">
    <property type="entry name" value="Glycogen Phosphorylase B"/>
    <property type="match status" value="2"/>
</dbReference>
<organism evidence="4">
    <name type="scientific">Bacillus subtilis (strain 168)</name>
    <dbReference type="NCBI Taxonomy" id="224308"/>
    <lineage>
        <taxon>Bacteria</taxon>
        <taxon>Bacillati</taxon>
        <taxon>Bacillota</taxon>
        <taxon>Bacilli</taxon>
        <taxon>Bacillales</taxon>
        <taxon>Bacillaceae</taxon>
        <taxon>Bacillus</taxon>
    </lineage>
</organism>
<evidence type="ECO:0000256" key="1">
    <source>
        <dbReference type="ARBA" id="ARBA00009481"/>
    </source>
</evidence>
<keyword evidence="4" id="KW-0808">Transferase</keyword>
<dbReference type="EMBL" id="CP052842">
    <property type="protein sequence ID" value="QJP89209.1"/>
    <property type="molecule type" value="Genomic_DNA"/>
</dbReference>
<sequence>MNILMLSPEHPDEPKSGLGVHLNRLISYLNPHINITVFTPSGQLFSYAKFEDYIADANFTMVRHVLSHNKRFDLIHAHDDTTAPAAQYLKQRLGLPLAATIHGLESERKKVCREAPHPYRLMTERLLIESADALIVLSTFMKRSLDKAAHKKITVIPSPASMEEEKGKIPRSMNRRFLFSYGRFVPEKGLSQLLKVFAILKQRQPDLYLVLAGEGPSLSCYEKLAAAYNLKDRVMFLPFLNRKDIRTLLSHCEMAVFPSSYEPFGLAAQESMEQGVLTVVSQSGGFCDYAVHDKTAIIADFTLVQEAADLLDSFLKDREKARRIKEAGRQQVFKLHHPRLIMSSYLQLYERIFNNSAIH</sequence>
<dbReference type="GO" id="GO:0016757">
    <property type="term" value="F:glycosyltransferase activity"/>
    <property type="evidence" value="ECO:0007669"/>
    <property type="project" value="InterPro"/>
</dbReference>
<reference evidence="4" key="1">
    <citation type="submission" date="2020-04" db="EMBL/GenBank/DDBJ databases">
        <title>Phage recombination drives evolution of spore-forming Bacilli.</title>
        <authorList>
            <person name="Dragos A."/>
            <person name="Kovacs A.T."/>
        </authorList>
    </citation>
    <scope>NUCLEOTIDE SEQUENCE</scope>
    <source>
        <strain evidence="4">168</strain>
    </source>
</reference>